<evidence type="ECO:0000313" key="9">
    <source>
        <dbReference type="Proteomes" id="UP001490365"/>
    </source>
</evidence>
<name>A0ABV1TCF7_9ACTN</name>
<organism evidence="8 9">
    <name type="scientific">Streptomyces sp. 900105755</name>
    <dbReference type="NCBI Taxonomy" id="3154389"/>
    <lineage>
        <taxon>Bacteria</taxon>
        <taxon>Bacillati</taxon>
        <taxon>Actinomycetota</taxon>
        <taxon>Actinomycetes</taxon>
        <taxon>Kitasatosporales</taxon>
        <taxon>Streptomycetaceae</taxon>
        <taxon>Streptomyces</taxon>
    </lineage>
</organism>
<protein>
    <submittedName>
        <fullName evidence="8">Cytochrome d ubiquinol oxidase subunit II</fullName>
    </submittedName>
</protein>
<feature type="transmembrane region" description="Helical" evidence="7">
    <location>
        <begin position="259"/>
        <end position="281"/>
    </location>
</feature>
<keyword evidence="3" id="KW-1003">Cell membrane</keyword>
<dbReference type="Proteomes" id="UP001490365">
    <property type="component" value="Unassembled WGS sequence"/>
</dbReference>
<dbReference type="Pfam" id="PF02322">
    <property type="entry name" value="Cyt_bd_oxida_II"/>
    <property type="match status" value="1"/>
</dbReference>
<feature type="transmembrane region" description="Helical" evidence="7">
    <location>
        <begin position="6"/>
        <end position="30"/>
    </location>
</feature>
<evidence type="ECO:0000256" key="1">
    <source>
        <dbReference type="ARBA" id="ARBA00004651"/>
    </source>
</evidence>
<feature type="transmembrane region" description="Helical" evidence="7">
    <location>
        <begin position="85"/>
        <end position="104"/>
    </location>
</feature>
<keyword evidence="5 7" id="KW-1133">Transmembrane helix</keyword>
<reference evidence="8 9" key="1">
    <citation type="submission" date="2024-06" db="EMBL/GenBank/DDBJ databases">
        <title>The Natural Products Discovery Center: Release of the First 8490 Sequenced Strains for Exploring Actinobacteria Biosynthetic Diversity.</title>
        <authorList>
            <person name="Kalkreuter E."/>
            <person name="Kautsar S.A."/>
            <person name="Yang D."/>
            <person name="Bader C.D."/>
            <person name="Teijaro C.N."/>
            <person name="Fluegel L."/>
            <person name="Davis C.M."/>
            <person name="Simpson J.R."/>
            <person name="Lauterbach L."/>
            <person name="Steele A.D."/>
            <person name="Gui C."/>
            <person name="Meng S."/>
            <person name="Li G."/>
            <person name="Viehrig K."/>
            <person name="Ye F."/>
            <person name="Su P."/>
            <person name="Kiefer A.F."/>
            <person name="Nichols A."/>
            <person name="Cepeda A.J."/>
            <person name="Yan W."/>
            <person name="Fan B."/>
            <person name="Jiang Y."/>
            <person name="Adhikari A."/>
            <person name="Zheng C.-J."/>
            <person name="Schuster L."/>
            <person name="Cowan T.M."/>
            <person name="Smanski M.J."/>
            <person name="Chevrette M.G."/>
            <person name="De Carvalho L.P.S."/>
            <person name="Shen B."/>
        </authorList>
    </citation>
    <scope>NUCLEOTIDE SEQUENCE [LARGE SCALE GENOMIC DNA]</scope>
    <source>
        <strain evidence="8 9">NPDC001694</strain>
    </source>
</reference>
<evidence type="ECO:0000256" key="7">
    <source>
        <dbReference type="SAM" id="Phobius"/>
    </source>
</evidence>
<keyword evidence="4 7" id="KW-0812">Transmembrane</keyword>
<feature type="transmembrane region" description="Helical" evidence="7">
    <location>
        <begin position="200"/>
        <end position="218"/>
    </location>
</feature>
<dbReference type="PANTHER" id="PTHR43141">
    <property type="entry name" value="CYTOCHROME BD2 SUBUNIT II"/>
    <property type="match status" value="1"/>
</dbReference>
<evidence type="ECO:0000256" key="4">
    <source>
        <dbReference type="ARBA" id="ARBA00022692"/>
    </source>
</evidence>
<keyword evidence="6 7" id="KW-0472">Membrane</keyword>
<evidence type="ECO:0000256" key="6">
    <source>
        <dbReference type="ARBA" id="ARBA00023136"/>
    </source>
</evidence>
<gene>
    <name evidence="8" type="ORF">ABT211_10630</name>
</gene>
<comment type="similarity">
    <text evidence="2">Belongs to the cytochrome ubiquinol oxidase subunit 2 family.</text>
</comment>
<evidence type="ECO:0000256" key="2">
    <source>
        <dbReference type="ARBA" id="ARBA00007543"/>
    </source>
</evidence>
<accession>A0ABV1TCF7</accession>
<keyword evidence="9" id="KW-1185">Reference proteome</keyword>
<sequence length="345" mass="36169">MIANLVAVFLFIGVIAYSLLGGADFGAGFWDLTAGGAERGRRPRHLIDTSLGPVWEANHTWLVYCLVFLWSGFPTAFTAITTTLYLPLGIAALGIVLRGAGFAFRKATLRTREQRVYGAVFAASSVLTPYCFGSIAGAIASGRVPTGGDGDAVGSWLNPTSALGGVLAVLVCAYLAGVYLHAAARQQGDPALERYFRDRALLASVLTGAVSVAGIFVLRQDAPRLFHQLSHRALALVVLAALCGVATVLLLLRDRRTGLRMLATAAVALVVLGWGVAQYPYLLGTHLRIGDAASPDATLKVTIGVAIVAGLLIFPSVGLLLLLAGRGRLRPAAQEDLPGPSPRDS</sequence>
<feature type="transmembrane region" description="Helical" evidence="7">
    <location>
        <begin position="301"/>
        <end position="324"/>
    </location>
</feature>
<feature type="transmembrane region" description="Helical" evidence="7">
    <location>
        <begin position="233"/>
        <end position="252"/>
    </location>
</feature>
<dbReference type="PANTHER" id="PTHR43141:SF4">
    <property type="entry name" value="CYTOCHROME BD2 SUBUNIT II"/>
    <property type="match status" value="1"/>
</dbReference>
<dbReference type="RefSeq" id="WP_351956366.1">
    <property type="nucleotide sequence ID" value="NZ_JBEOZM010000003.1"/>
</dbReference>
<comment type="subcellular location">
    <subcellularLocation>
        <location evidence="1">Cell membrane</location>
        <topology evidence="1">Multi-pass membrane protein</topology>
    </subcellularLocation>
</comment>
<dbReference type="InterPro" id="IPR003317">
    <property type="entry name" value="Cyt-d_oxidase_su2"/>
</dbReference>
<evidence type="ECO:0000256" key="5">
    <source>
        <dbReference type="ARBA" id="ARBA00022989"/>
    </source>
</evidence>
<evidence type="ECO:0000256" key="3">
    <source>
        <dbReference type="ARBA" id="ARBA00022475"/>
    </source>
</evidence>
<comment type="caution">
    <text evidence="8">The sequence shown here is derived from an EMBL/GenBank/DDBJ whole genome shotgun (WGS) entry which is preliminary data.</text>
</comment>
<dbReference type="EMBL" id="JBEOZM010000003">
    <property type="protein sequence ID" value="MER6267741.1"/>
    <property type="molecule type" value="Genomic_DNA"/>
</dbReference>
<feature type="transmembrane region" description="Helical" evidence="7">
    <location>
        <begin position="160"/>
        <end position="180"/>
    </location>
</feature>
<proteinExistence type="inferred from homology"/>
<feature type="transmembrane region" description="Helical" evidence="7">
    <location>
        <begin position="116"/>
        <end position="140"/>
    </location>
</feature>
<evidence type="ECO:0000313" key="8">
    <source>
        <dbReference type="EMBL" id="MER6267741.1"/>
    </source>
</evidence>